<sequence length="89" mass="9231">MAALHKLTGNFAATDVDGELLIVHLGGGELFSLSGTARSVWDAIDGQRDEAQIAEHLAAAFDVDAATLETDIAAFVEKLRAAALIGPAK</sequence>
<reference evidence="1 2" key="1">
    <citation type="submission" date="2019-12" db="EMBL/GenBank/DDBJ databases">
        <title>Genomic-based taxomic classification of the family Erythrobacteraceae.</title>
        <authorList>
            <person name="Xu L."/>
        </authorList>
    </citation>
    <scope>NUCLEOTIDE SEQUENCE [LARGE SCALE GENOMIC DNA]</scope>
    <source>
        <strain evidence="1 2">DSM 16225</strain>
    </source>
</reference>
<accession>A0A844Y1B6</accession>
<name>A0A844Y1B6_9SPHN</name>
<dbReference type="Pfam" id="PF05402">
    <property type="entry name" value="PqqD"/>
    <property type="match status" value="1"/>
</dbReference>
<proteinExistence type="predicted"/>
<keyword evidence="2" id="KW-1185">Reference proteome</keyword>
<dbReference type="AlphaFoldDB" id="A0A844Y1B6"/>
<dbReference type="InterPro" id="IPR008792">
    <property type="entry name" value="PQQD"/>
</dbReference>
<protein>
    <submittedName>
        <fullName evidence="1">PqqD family peptide modification chaperone</fullName>
    </submittedName>
</protein>
<dbReference type="InterPro" id="IPR041881">
    <property type="entry name" value="PqqD_sf"/>
</dbReference>
<dbReference type="Gene3D" id="1.10.10.1150">
    <property type="entry name" value="Coenzyme PQQ synthesis protein D (PqqD)"/>
    <property type="match status" value="1"/>
</dbReference>
<comment type="caution">
    <text evidence="1">The sequence shown here is derived from an EMBL/GenBank/DDBJ whole genome shotgun (WGS) entry which is preliminary data.</text>
</comment>
<gene>
    <name evidence="1" type="ORF">GRI42_11010</name>
</gene>
<dbReference type="OrthoDB" id="8686088at2"/>
<dbReference type="RefSeq" id="WP_160608528.1">
    <property type="nucleotide sequence ID" value="NZ_WTYF01000004.1"/>
</dbReference>
<evidence type="ECO:0000313" key="2">
    <source>
        <dbReference type="Proteomes" id="UP000444185"/>
    </source>
</evidence>
<evidence type="ECO:0000313" key="1">
    <source>
        <dbReference type="EMBL" id="MXO51831.1"/>
    </source>
</evidence>
<dbReference type="EMBL" id="WTYF01000004">
    <property type="protein sequence ID" value="MXO51831.1"/>
    <property type="molecule type" value="Genomic_DNA"/>
</dbReference>
<organism evidence="1 2">
    <name type="scientific">Qipengyuania gaetbuli</name>
    <dbReference type="NCBI Taxonomy" id="266952"/>
    <lineage>
        <taxon>Bacteria</taxon>
        <taxon>Pseudomonadati</taxon>
        <taxon>Pseudomonadota</taxon>
        <taxon>Alphaproteobacteria</taxon>
        <taxon>Sphingomonadales</taxon>
        <taxon>Erythrobacteraceae</taxon>
        <taxon>Qipengyuania</taxon>
    </lineage>
</organism>
<dbReference type="Proteomes" id="UP000444185">
    <property type="component" value="Unassembled WGS sequence"/>
</dbReference>